<reference evidence="2 3" key="1">
    <citation type="journal article" date="2023" name="Arcadia Sci">
        <title>De novo assembly of a long-read Amblyomma americanum tick genome.</title>
        <authorList>
            <person name="Chou S."/>
            <person name="Poskanzer K.E."/>
            <person name="Rollins M."/>
            <person name="Thuy-Boun P.S."/>
        </authorList>
    </citation>
    <scope>NUCLEOTIDE SEQUENCE [LARGE SCALE GENOMIC DNA]</scope>
    <source>
        <strain evidence="2">F_SG_1</strain>
        <tissue evidence="2">Salivary glands</tissue>
    </source>
</reference>
<protein>
    <submittedName>
        <fullName evidence="2">Uncharacterized protein</fullName>
    </submittedName>
</protein>
<accession>A0AAQ4EKE1</accession>
<sequence>MLHFTEDKFEPRILHELGKKKLRLNAVPTIFSHRPVPKQRKPLRRRHEPPADSTHEATACLPHHCSAPAIGPATSPSVPCSPSKDCRGEPGATHEPAFIKAEEATACLTHHCSASAIGPATSPSVPCCKLLSP</sequence>
<evidence type="ECO:0000313" key="3">
    <source>
        <dbReference type="Proteomes" id="UP001321473"/>
    </source>
</evidence>
<comment type="caution">
    <text evidence="2">The sequence shown here is derived from an EMBL/GenBank/DDBJ whole genome shotgun (WGS) entry which is preliminary data.</text>
</comment>
<organism evidence="2 3">
    <name type="scientific">Amblyomma americanum</name>
    <name type="common">Lone star tick</name>
    <dbReference type="NCBI Taxonomy" id="6943"/>
    <lineage>
        <taxon>Eukaryota</taxon>
        <taxon>Metazoa</taxon>
        <taxon>Ecdysozoa</taxon>
        <taxon>Arthropoda</taxon>
        <taxon>Chelicerata</taxon>
        <taxon>Arachnida</taxon>
        <taxon>Acari</taxon>
        <taxon>Parasitiformes</taxon>
        <taxon>Ixodida</taxon>
        <taxon>Ixodoidea</taxon>
        <taxon>Ixodidae</taxon>
        <taxon>Amblyomminae</taxon>
        <taxon>Amblyomma</taxon>
    </lineage>
</organism>
<feature type="region of interest" description="Disordered" evidence="1">
    <location>
        <begin position="28"/>
        <end position="56"/>
    </location>
</feature>
<feature type="region of interest" description="Disordered" evidence="1">
    <location>
        <begin position="73"/>
        <end position="93"/>
    </location>
</feature>
<evidence type="ECO:0000313" key="2">
    <source>
        <dbReference type="EMBL" id="KAK8775226.1"/>
    </source>
</evidence>
<evidence type="ECO:0000256" key="1">
    <source>
        <dbReference type="SAM" id="MobiDB-lite"/>
    </source>
</evidence>
<dbReference type="Proteomes" id="UP001321473">
    <property type="component" value="Unassembled WGS sequence"/>
</dbReference>
<keyword evidence="3" id="KW-1185">Reference proteome</keyword>
<dbReference type="AlphaFoldDB" id="A0AAQ4EKE1"/>
<dbReference type="EMBL" id="JARKHS020014361">
    <property type="protein sequence ID" value="KAK8775226.1"/>
    <property type="molecule type" value="Genomic_DNA"/>
</dbReference>
<proteinExistence type="predicted"/>
<gene>
    <name evidence="2" type="ORF">V5799_031429</name>
</gene>
<name>A0AAQ4EKE1_AMBAM</name>
<feature type="compositionally biased region" description="Basic residues" evidence="1">
    <location>
        <begin position="35"/>
        <end position="47"/>
    </location>
</feature>